<proteinExistence type="predicted"/>
<protein>
    <submittedName>
        <fullName evidence="1">Uncharacterized protein</fullName>
    </submittedName>
</protein>
<reference evidence="1 2" key="1">
    <citation type="submission" date="2018-03" db="EMBL/GenBank/DDBJ databases">
        <title>Bioinformatic expansion and discovery of thiopeptide antibiotics.</title>
        <authorList>
            <person name="Schwalen C.J."/>
            <person name="Hudson G.A."/>
            <person name="Mitchell D.A."/>
        </authorList>
    </citation>
    <scope>NUCLEOTIDE SEQUENCE [LARGE SCALE GENOMIC DNA]</scope>
    <source>
        <strain evidence="1 2">ATCC 21389</strain>
    </source>
</reference>
<dbReference type="EMBL" id="PYBW01000024">
    <property type="protein sequence ID" value="PYC84693.1"/>
    <property type="molecule type" value="Genomic_DNA"/>
</dbReference>
<evidence type="ECO:0000313" key="1">
    <source>
        <dbReference type="EMBL" id="PYC84693.1"/>
    </source>
</evidence>
<organism evidence="1 2">
    <name type="scientific">Streptomyces tateyamensis</name>
    <dbReference type="NCBI Taxonomy" id="565073"/>
    <lineage>
        <taxon>Bacteria</taxon>
        <taxon>Bacillati</taxon>
        <taxon>Actinomycetota</taxon>
        <taxon>Actinomycetes</taxon>
        <taxon>Kitasatosporales</taxon>
        <taxon>Streptomycetaceae</taxon>
        <taxon>Streptomyces</taxon>
    </lineage>
</organism>
<accession>A0A2V4P4F1</accession>
<sequence length="61" mass="6504">MGELRVEAPGLRVARVTLAVGPERGGTSKVWAGLTPAEARALAWQLLDQAGRAEHALSEPW</sequence>
<dbReference type="Proteomes" id="UP000248039">
    <property type="component" value="Unassembled WGS sequence"/>
</dbReference>
<dbReference type="AlphaFoldDB" id="A0A2V4P4F1"/>
<gene>
    <name evidence="1" type="ORF">C7C46_07200</name>
</gene>
<evidence type="ECO:0000313" key="2">
    <source>
        <dbReference type="Proteomes" id="UP000248039"/>
    </source>
</evidence>
<name>A0A2V4P4F1_9ACTN</name>
<comment type="caution">
    <text evidence="1">The sequence shown here is derived from an EMBL/GenBank/DDBJ whole genome shotgun (WGS) entry which is preliminary data.</text>
</comment>
<keyword evidence="2" id="KW-1185">Reference proteome</keyword>